<organism evidence="2 3">
    <name type="scientific">Allosphingosinicella deserti</name>
    <dbReference type="NCBI Taxonomy" id="2116704"/>
    <lineage>
        <taxon>Bacteria</taxon>
        <taxon>Pseudomonadati</taxon>
        <taxon>Pseudomonadota</taxon>
        <taxon>Alphaproteobacteria</taxon>
        <taxon>Sphingomonadales</taxon>
        <taxon>Sphingomonadaceae</taxon>
        <taxon>Allosphingosinicella</taxon>
    </lineage>
</organism>
<dbReference type="PANTHER" id="PTHR42686:SF1">
    <property type="entry name" value="GH17980P-RELATED"/>
    <property type="match status" value="1"/>
</dbReference>
<evidence type="ECO:0000313" key="2">
    <source>
        <dbReference type="EMBL" id="PSJ43630.1"/>
    </source>
</evidence>
<dbReference type="EMBL" id="PXYI01000001">
    <property type="protein sequence ID" value="PSJ43630.1"/>
    <property type="molecule type" value="Genomic_DNA"/>
</dbReference>
<dbReference type="Pfam" id="PF00248">
    <property type="entry name" value="Aldo_ket_red"/>
    <property type="match status" value="1"/>
</dbReference>
<dbReference type="InterPro" id="IPR036812">
    <property type="entry name" value="NAD(P)_OxRdtase_dom_sf"/>
</dbReference>
<reference evidence="2 3" key="1">
    <citation type="submission" date="2018-03" db="EMBL/GenBank/DDBJ databases">
        <title>The draft genome of Sphingosinicella sp. GL-C-18.</title>
        <authorList>
            <person name="Liu L."/>
            <person name="Li L."/>
            <person name="Liang L."/>
            <person name="Zhang X."/>
            <person name="Wang T."/>
        </authorList>
    </citation>
    <scope>NUCLEOTIDE SEQUENCE [LARGE SCALE GENOMIC DNA]</scope>
    <source>
        <strain evidence="2 3">GL-C-18</strain>
    </source>
</reference>
<dbReference type="InterPro" id="IPR023210">
    <property type="entry name" value="NADP_OxRdtase_dom"/>
</dbReference>
<feature type="domain" description="NADP-dependent oxidoreductase" evidence="1">
    <location>
        <begin position="1"/>
        <end position="310"/>
    </location>
</feature>
<dbReference type="Gene3D" id="3.20.20.100">
    <property type="entry name" value="NADP-dependent oxidoreductase domain"/>
    <property type="match status" value="1"/>
</dbReference>
<name>A0A2P7R087_9SPHN</name>
<dbReference type="Proteomes" id="UP000241167">
    <property type="component" value="Unassembled WGS sequence"/>
</dbReference>
<accession>A0A2P7R087</accession>
<proteinExistence type="predicted"/>
<keyword evidence="3" id="KW-1185">Reference proteome</keyword>
<evidence type="ECO:0000259" key="1">
    <source>
        <dbReference type="Pfam" id="PF00248"/>
    </source>
</evidence>
<sequence>MGCAGIGNLYAPVSDCEAHDTVAAAWQAGIRYFDTAPHYGFGLSECRLGAALAAIDSKREAIVSTKVGRLLDPIEGCGGERHGFVDAAAFEPRFDYRGDAILRSVEESCARLRRDRIDILLAHDLGALTHGAAGDRHLRDFLDSGYPAMRALRDQGAVRALGLGVNETAICLDLLARVELDVILLAGRFTLLDQSALDRLLPRCLEKGTRLIVGGPYNSGILAQSTRTVRDLRYDYRAPPETILLRAAAIEQICDDHHVPLPAAALRFPLRHPAVASVIPGLVGEKQVEEMMERLALLIPDALWTALHEADLVRITEPEAVALP</sequence>
<dbReference type="GO" id="GO:0016491">
    <property type="term" value="F:oxidoreductase activity"/>
    <property type="evidence" value="ECO:0007669"/>
    <property type="project" value="InterPro"/>
</dbReference>
<comment type="caution">
    <text evidence="2">The sequence shown here is derived from an EMBL/GenBank/DDBJ whole genome shotgun (WGS) entry which is preliminary data.</text>
</comment>
<dbReference type="OrthoDB" id="9768851at2"/>
<gene>
    <name evidence="2" type="ORF">C7I55_02470</name>
</gene>
<dbReference type="SUPFAM" id="SSF51430">
    <property type="entry name" value="NAD(P)-linked oxidoreductase"/>
    <property type="match status" value="1"/>
</dbReference>
<dbReference type="InterPro" id="IPR020471">
    <property type="entry name" value="AKR"/>
</dbReference>
<dbReference type="GO" id="GO:0005829">
    <property type="term" value="C:cytosol"/>
    <property type="evidence" value="ECO:0007669"/>
    <property type="project" value="TreeGrafter"/>
</dbReference>
<protein>
    <submittedName>
        <fullName evidence="2">Pyridoxal 4-dehydrogenase</fullName>
    </submittedName>
</protein>
<dbReference type="AlphaFoldDB" id="A0A2P7R087"/>
<evidence type="ECO:0000313" key="3">
    <source>
        <dbReference type="Proteomes" id="UP000241167"/>
    </source>
</evidence>
<dbReference type="PANTHER" id="PTHR42686">
    <property type="entry name" value="GH17980P-RELATED"/>
    <property type="match status" value="1"/>
</dbReference>